<dbReference type="InterPro" id="IPR052346">
    <property type="entry name" value="O-mannosyl-transferase_TMTC"/>
</dbReference>
<feature type="transmembrane region" description="Helical" evidence="4">
    <location>
        <begin position="111"/>
        <end position="131"/>
    </location>
</feature>
<feature type="transmembrane region" description="Helical" evidence="4">
    <location>
        <begin position="358"/>
        <end position="378"/>
    </location>
</feature>
<feature type="repeat" description="TPR" evidence="3">
    <location>
        <begin position="425"/>
        <end position="458"/>
    </location>
</feature>
<evidence type="ECO:0000256" key="1">
    <source>
        <dbReference type="ARBA" id="ARBA00022737"/>
    </source>
</evidence>
<feature type="repeat" description="TPR" evidence="3">
    <location>
        <begin position="493"/>
        <end position="526"/>
    </location>
</feature>
<keyword evidence="2 3" id="KW-0802">TPR repeat</keyword>
<feature type="transmembrane region" description="Helical" evidence="4">
    <location>
        <begin position="301"/>
        <end position="324"/>
    </location>
</feature>
<dbReference type="InterPro" id="IPR019734">
    <property type="entry name" value="TPR_rpt"/>
</dbReference>
<dbReference type="Pfam" id="PF07721">
    <property type="entry name" value="TPR_4"/>
    <property type="match status" value="1"/>
</dbReference>
<dbReference type="EMBL" id="SHKW01000001">
    <property type="protein sequence ID" value="RZU41225.1"/>
    <property type="molecule type" value="Genomic_DNA"/>
</dbReference>
<feature type="transmembrane region" description="Helical" evidence="4">
    <location>
        <begin position="197"/>
        <end position="225"/>
    </location>
</feature>
<feature type="transmembrane region" description="Helical" evidence="4">
    <location>
        <begin position="269"/>
        <end position="289"/>
    </location>
</feature>
<dbReference type="RefSeq" id="WP_130419168.1">
    <property type="nucleotide sequence ID" value="NZ_SHKW01000001.1"/>
</dbReference>
<sequence length="608" mass="67224">MAQPRASKRRYNPPNWIETLPTWVWILVIASWSILLYSRVLQAPFVYDDLDQIVRNPNLASWHSVFTRFLTAPVAFASEFRSTGGSSGASYRPLFWLSLALDRQLWELRPVGFHLTNLLLHLFNGVLLFSLLRRLRLATFVATAAALLWLSLPINSEAVAWISARAYLLCLFFLLLSLLATVRYLEGLGPINLVGAFTAAVAALLSHESGVLILPFAALVIALSSRDNFQSLKTRPALTLLAADLAAFGVFFALRVAVGVHGADGPAAFTAFAITLWRYLGWVFLPIHMSVERSTSTPPNTLSVAAALAWAALLALIALTAYLWRRIPPAAFGLTWLLLALAPFCGLVFLYQGMAERFAYIASIGVAIAIVSLCSVVRSRLRPFVLGAVVLWAMWGIYRLETRLSDWGSPVKLYRDSLEATPNSSALLFNLGFTLREAGNLSEAVTAYQNAIRLSPRYQRAYASLGETYTRMGRLEEAREAFQQALSLNPADAGTTLNLAVVLHQSGHNVEAEREFRHAIALAPNNSDAYTDLGVLLYEQGHANEAARMFQSAIDRNSTDPTPYFNLAILYQESGHPDQALALYRKVLELHPNDPDTLANIQRLENPH</sequence>
<feature type="repeat" description="TPR" evidence="3">
    <location>
        <begin position="561"/>
        <end position="594"/>
    </location>
</feature>
<dbReference type="PROSITE" id="PS50005">
    <property type="entry name" value="TPR"/>
    <property type="match status" value="5"/>
</dbReference>
<dbReference type="InterPro" id="IPR011990">
    <property type="entry name" value="TPR-like_helical_dom_sf"/>
</dbReference>
<accession>A0A4Q7YVY7</accession>
<feature type="repeat" description="TPR" evidence="3">
    <location>
        <begin position="527"/>
        <end position="560"/>
    </location>
</feature>
<name>A0A4Q7YVY7_9BACT</name>
<dbReference type="SUPFAM" id="SSF48452">
    <property type="entry name" value="TPR-like"/>
    <property type="match status" value="1"/>
</dbReference>
<feature type="transmembrane region" description="Helical" evidence="4">
    <location>
        <begin position="330"/>
        <end position="351"/>
    </location>
</feature>
<evidence type="ECO:0000256" key="3">
    <source>
        <dbReference type="PROSITE-ProRule" id="PRU00339"/>
    </source>
</evidence>
<gene>
    <name evidence="5" type="ORF">BDD14_2730</name>
</gene>
<feature type="repeat" description="TPR" evidence="3">
    <location>
        <begin position="459"/>
        <end position="492"/>
    </location>
</feature>
<dbReference type="OrthoDB" id="104668at2"/>
<reference evidence="5 6" key="1">
    <citation type="submission" date="2019-02" db="EMBL/GenBank/DDBJ databases">
        <title>Genomic Encyclopedia of Archaeal and Bacterial Type Strains, Phase II (KMG-II): from individual species to whole genera.</title>
        <authorList>
            <person name="Goeker M."/>
        </authorList>
    </citation>
    <scope>NUCLEOTIDE SEQUENCE [LARGE SCALE GENOMIC DNA]</scope>
    <source>
        <strain evidence="5 6">DSM 18101</strain>
    </source>
</reference>
<proteinExistence type="predicted"/>
<dbReference type="SMART" id="SM00028">
    <property type="entry name" value="TPR"/>
    <property type="match status" value="5"/>
</dbReference>
<dbReference type="InterPro" id="IPR011717">
    <property type="entry name" value="TPR-4"/>
</dbReference>
<dbReference type="GO" id="GO:0042802">
    <property type="term" value="F:identical protein binding"/>
    <property type="evidence" value="ECO:0007669"/>
    <property type="project" value="InterPro"/>
</dbReference>
<evidence type="ECO:0000256" key="4">
    <source>
        <dbReference type="SAM" id="Phobius"/>
    </source>
</evidence>
<dbReference type="Pfam" id="PF13414">
    <property type="entry name" value="TPR_11"/>
    <property type="match status" value="1"/>
</dbReference>
<dbReference type="Gene3D" id="1.25.40.10">
    <property type="entry name" value="Tetratricopeptide repeat domain"/>
    <property type="match status" value="1"/>
</dbReference>
<keyword evidence="4" id="KW-1133">Transmembrane helix</keyword>
<evidence type="ECO:0000313" key="6">
    <source>
        <dbReference type="Proteomes" id="UP000292958"/>
    </source>
</evidence>
<feature type="transmembrane region" description="Helical" evidence="4">
    <location>
        <begin position="20"/>
        <end position="37"/>
    </location>
</feature>
<comment type="caution">
    <text evidence="5">The sequence shown here is derived from an EMBL/GenBank/DDBJ whole genome shotgun (WGS) entry which is preliminary data.</text>
</comment>
<dbReference type="Proteomes" id="UP000292958">
    <property type="component" value="Unassembled WGS sequence"/>
</dbReference>
<keyword evidence="6" id="KW-1185">Reference proteome</keyword>
<evidence type="ECO:0000313" key="5">
    <source>
        <dbReference type="EMBL" id="RZU41225.1"/>
    </source>
</evidence>
<dbReference type="PANTHER" id="PTHR44227:SF3">
    <property type="entry name" value="PROTEIN O-MANNOSYL-TRANSFERASE TMTC4"/>
    <property type="match status" value="1"/>
</dbReference>
<dbReference type="PROSITE" id="PS50293">
    <property type="entry name" value="TPR_REGION"/>
    <property type="match status" value="3"/>
</dbReference>
<evidence type="ECO:0000256" key="2">
    <source>
        <dbReference type="ARBA" id="ARBA00022803"/>
    </source>
</evidence>
<feature type="transmembrane region" description="Helical" evidence="4">
    <location>
        <begin position="237"/>
        <end position="257"/>
    </location>
</feature>
<dbReference type="Pfam" id="PF14559">
    <property type="entry name" value="TPR_19"/>
    <property type="match status" value="1"/>
</dbReference>
<feature type="transmembrane region" description="Helical" evidence="4">
    <location>
        <begin position="384"/>
        <end position="400"/>
    </location>
</feature>
<keyword evidence="1" id="KW-0677">Repeat</keyword>
<dbReference type="PANTHER" id="PTHR44227">
    <property type="match status" value="1"/>
</dbReference>
<feature type="transmembrane region" description="Helical" evidence="4">
    <location>
        <begin position="137"/>
        <end position="154"/>
    </location>
</feature>
<keyword evidence="4" id="KW-0472">Membrane</keyword>
<dbReference type="AlphaFoldDB" id="A0A4Q7YVY7"/>
<feature type="transmembrane region" description="Helical" evidence="4">
    <location>
        <begin position="166"/>
        <end position="185"/>
    </location>
</feature>
<keyword evidence="4" id="KW-0812">Transmembrane</keyword>
<organism evidence="5 6">
    <name type="scientific">Edaphobacter modestus</name>
    <dbReference type="NCBI Taxonomy" id="388466"/>
    <lineage>
        <taxon>Bacteria</taxon>
        <taxon>Pseudomonadati</taxon>
        <taxon>Acidobacteriota</taxon>
        <taxon>Terriglobia</taxon>
        <taxon>Terriglobales</taxon>
        <taxon>Acidobacteriaceae</taxon>
        <taxon>Edaphobacter</taxon>
    </lineage>
</organism>
<protein>
    <submittedName>
        <fullName evidence="5">Tfp pilus assembly protein PilF</fullName>
    </submittedName>
</protein>